<dbReference type="GO" id="GO:0052689">
    <property type="term" value="F:carboxylic ester hydrolase activity"/>
    <property type="evidence" value="ECO:0007669"/>
    <property type="project" value="TreeGrafter"/>
</dbReference>
<comment type="caution">
    <text evidence="5">The sequence shown here is derived from an EMBL/GenBank/DDBJ whole genome shotgun (WGS) entry which is preliminary data.</text>
</comment>
<dbReference type="InterPro" id="IPR029058">
    <property type="entry name" value="AB_hydrolase_fold"/>
</dbReference>
<dbReference type="Gene3D" id="3.40.50.1820">
    <property type="entry name" value="alpha/beta hydrolase"/>
    <property type="match status" value="1"/>
</dbReference>
<keyword evidence="3" id="KW-0732">Signal</keyword>
<evidence type="ECO:0000256" key="1">
    <source>
        <dbReference type="ARBA" id="ARBA00005964"/>
    </source>
</evidence>
<organism evidence="5 6">
    <name type="scientific">Roridomyces roridus</name>
    <dbReference type="NCBI Taxonomy" id="1738132"/>
    <lineage>
        <taxon>Eukaryota</taxon>
        <taxon>Fungi</taxon>
        <taxon>Dikarya</taxon>
        <taxon>Basidiomycota</taxon>
        <taxon>Agaricomycotina</taxon>
        <taxon>Agaricomycetes</taxon>
        <taxon>Agaricomycetidae</taxon>
        <taxon>Agaricales</taxon>
        <taxon>Marasmiineae</taxon>
        <taxon>Mycenaceae</taxon>
        <taxon>Roridomyces</taxon>
    </lineage>
</organism>
<dbReference type="SUPFAM" id="SSF53474">
    <property type="entry name" value="alpha/beta-Hydrolases"/>
    <property type="match status" value="1"/>
</dbReference>
<dbReference type="Proteomes" id="UP001221142">
    <property type="component" value="Unassembled WGS sequence"/>
</dbReference>
<dbReference type="EMBL" id="JARKIF010000012">
    <property type="protein sequence ID" value="KAJ7625743.1"/>
    <property type="molecule type" value="Genomic_DNA"/>
</dbReference>
<evidence type="ECO:0000313" key="5">
    <source>
        <dbReference type="EMBL" id="KAJ7625743.1"/>
    </source>
</evidence>
<comment type="similarity">
    <text evidence="1 3">Belongs to the type-B carboxylesterase/lipase family.</text>
</comment>
<reference evidence="5" key="1">
    <citation type="submission" date="2023-03" db="EMBL/GenBank/DDBJ databases">
        <title>Massive genome expansion in bonnet fungi (Mycena s.s.) driven by repeated elements and novel gene families across ecological guilds.</title>
        <authorList>
            <consortium name="Lawrence Berkeley National Laboratory"/>
            <person name="Harder C.B."/>
            <person name="Miyauchi S."/>
            <person name="Viragh M."/>
            <person name="Kuo A."/>
            <person name="Thoen E."/>
            <person name="Andreopoulos B."/>
            <person name="Lu D."/>
            <person name="Skrede I."/>
            <person name="Drula E."/>
            <person name="Henrissat B."/>
            <person name="Morin E."/>
            <person name="Kohler A."/>
            <person name="Barry K."/>
            <person name="LaButti K."/>
            <person name="Morin E."/>
            <person name="Salamov A."/>
            <person name="Lipzen A."/>
            <person name="Mereny Z."/>
            <person name="Hegedus B."/>
            <person name="Baldrian P."/>
            <person name="Stursova M."/>
            <person name="Weitz H."/>
            <person name="Taylor A."/>
            <person name="Grigoriev I.V."/>
            <person name="Nagy L.G."/>
            <person name="Martin F."/>
            <person name="Kauserud H."/>
        </authorList>
    </citation>
    <scope>NUCLEOTIDE SEQUENCE</scope>
    <source>
        <strain evidence="5">9284</strain>
    </source>
</reference>
<evidence type="ECO:0000313" key="6">
    <source>
        <dbReference type="Proteomes" id="UP001221142"/>
    </source>
</evidence>
<dbReference type="InterPro" id="IPR019819">
    <property type="entry name" value="Carboxylesterase_B_CS"/>
</dbReference>
<dbReference type="EC" id="3.1.1.-" evidence="3"/>
<keyword evidence="2 3" id="KW-0378">Hydrolase</keyword>
<name>A0AAD7BMU7_9AGAR</name>
<dbReference type="InterPro" id="IPR002018">
    <property type="entry name" value="CarbesteraseB"/>
</dbReference>
<feature type="signal peptide" evidence="3">
    <location>
        <begin position="1"/>
        <end position="20"/>
    </location>
</feature>
<accession>A0AAD7BMU7</accession>
<evidence type="ECO:0000256" key="3">
    <source>
        <dbReference type="RuleBase" id="RU361235"/>
    </source>
</evidence>
<dbReference type="PANTHER" id="PTHR43918:SF4">
    <property type="entry name" value="CARBOXYLIC ESTER HYDROLASE"/>
    <property type="match status" value="1"/>
</dbReference>
<keyword evidence="6" id="KW-1185">Reference proteome</keyword>
<dbReference type="PROSITE" id="PS00122">
    <property type="entry name" value="CARBOXYLESTERASE_B_1"/>
    <property type="match status" value="1"/>
</dbReference>
<dbReference type="InterPro" id="IPR019826">
    <property type="entry name" value="Carboxylesterase_B_AS"/>
</dbReference>
<evidence type="ECO:0000259" key="4">
    <source>
        <dbReference type="Pfam" id="PF00135"/>
    </source>
</evidence>
<dbReference type="PROSITE" id="PS00941">
    <property type="entry name" value="CARBOXYLESTERASE_B_2"/>
    <property type="match status" value="1"/>
</dbReference>
<dbReference type="Pfam" id="PF00135">
    <property type="entry name" value="COesterase"/>
    <property type="match status" value="1"/>
</dbReference>
<dbReference type="AlphaFoldDB" id="A0AAD7BMU7"/>
<protein>
    <recommendedName>
        <fullName evidence="3">Carboxylic ester hydrolase</fullName>
        <ecNumber evidence="3">3.1.1.-</ecNumber>
    </recommendedName>
</protein>
<feature type="chain" id="PRO_5041776858" description="Carboxylic ester hydrolase" evidence="3">
    <location>
        <begin position="21"/>
        <end position="528"/>
    </location>
</feature>
<evidence type="ECO:0000256" key="2">
    <source>
        <dbReference type="ARBA" id="ARBA00022801"/>
    </source>
</evidence>
<gene>
    <name evidence="5" type="ORF">FB45DRAFT_71501</name>
</gene>
<dbReference type="InterPro" id="IPR050654">
    <property type="entry name" value="AChE-related_enzymes"/>
</dbReference>
<dbReference type="PANTHER" id="PTHR43918">
    <property type="entry name" value="ACETYLCHOLINESTERASE"/>
    <property type="match status" value="1"/>
</dbReference>
<sequence length="528" mass="56097">MQKLISLVLSAASFLNSVTASAVVVSTSSGELHGIEQNGVMSFKGVRIAQPPTGPLRWAPPVAFTSQEPKNATTLGPACIQQFSFADSAFQQELFNTPHPAAEDEDCLFLNVWAPSHSHGEDVLKAVVVWIFGGGLKFGTASLPSYDGASLAANQDLVVVTINYRTNIFGFPSSPDLPLEENNLGFLDQDMALNWVAANAEQFGGDPGRVTLMGQSAGSTSISWAIARNSQPDTFHAAVLLSGSPVSSPTTPSFDAFNAFAAAFGCAQAPGPARIKCLKSVPAQDIREWTNGPMGGDFRPVTDNITVFPSTLDRIRSGAAALIPILIGNLENDGSVAAVGQNNLTAFLEINIPGLAGNESELAEVTQVVRSLYPQAQNESQVIEDAVTDFGFRCPAELWSAAMLEAEVTSVFRYTYGAVFADLQLFPNAGAWHSSEIGPLFGTLNRTTATPAELIWSNTFQTAIANFIKDPISSPALNWPKYAPGPPAETYAKLAYEGNVESGNFVQAVASGNLDTACDKLWNELLVK</sequence>
<proteinExistence type="inferred from homology"/>
<feature type="domain" description="Carboxylesterase type B" evidence="4">
    <location>
        <begin position="23"/>
        <end position="501"/>
    </location>
</feature>